<protein>
    <submittedName>
        <fullName evidence="1">Uncharacterized protein</fullName>
    </submittedName>
</protein>
<dbReference type="Proteomes" id="UP000030392">
    <property type="component" value="Unassembled WGS sequence"/>
</dbReference>
<accession>A0A0A2C5L0</accession>
<evidence type="ECO:0000313" key="2">
    <source>
        <dbReference type="Proteomes" id="UP000030392"/>
    </source>
</evidence>
<proteinExistence type="predicted"/>
<gene>
    <name evidence="1" type="ORF">EV03_1376</name>
</gene>
<organism evidence="1 2">
    <name type="scientific">Prochlorococcus marinus str. PAC1</name>
    <dbReference type="NCBI Taxonomy" id="59924"/>
    <lineage>
        <taxon>Bacteria</taxon>
        <taxon>Bacillati</taxon>
        <taxon>Cyanobacteriota</taxon>
        <taxon>Cyanophyceae</taxon>
        <taxon>Synechococcales</taxon>
        <taxon>Prochlorococcaceae</taxon>
        <taxon>Prochlorococcus</taxon>
    </lineage>
</organism>
<evidence type="ECO:0000313" key="1">
    <source>
        <dbReference type="EMBL" id="KGG20175.1"/>
    </source>
</evidence>
<reference evidence="2" key="1">
    <citation type="journal article" date="2014" name="Sci. Data">
        <title>Genomes of diverse isolates of the marine cyanobacterium Prochlorococcus.</title>
        <authorList>
            <person name="Biller S."/>
            <person name="Berube P."/>
            <person name="Thompson J."/>
            <person name="Kelly L."/>
            <person name="Roggensack S."/>
            <person name="Awad L."/>
            <person name="Roache-Johnson K."/>
            <person name="Ding H."/>
            <person name="Giovannoni S.J."/>
            <person name="Moore L.R."/>
            <person name="Chisholm S.W."/>
        </authorList>
    </citation>
    <scope>NUCLEOTIDE SEQUENCE [LARGE SCALE GENOMIC DNA]</scope>
    <source>
        <strain evidence="2">PAC1</strain>
    </source>
</reference>
<name>A0A0A2C5L0_PROMR</name>
<dbReference type="EMBL" id="JNAX01000013">
    <property type="protein sequence ID" value="KGG20175.1"/>
    <property type="molecule type" value="Genomic_DNA"/>
</dbReference>
<comment type="caution">
    <text evidence="1">The sequence shown here is derived from an EMBL/GenBank/DDBJ whole genome shotgun (WGS) entry which is preliminary data.</text>
</comment>
<dbReference type="AlphaFoldDB" id="A0A0A2C5L0"/>
<sequence length="37" mass="4304">MKLFTPFSIPKAGMTALPKRKNKLHPKNRTRIIIDIQ</sequence>